<dbReference type="GeneTree" id="ENSGT00940000166622"/>
<evidence type="ECO:0000259" key="8">
    <source>
        <dbReference type="PROSITE" id="PS50287"/>
    </source>
</evidence>
<feature type="disulfide bond" evidence="5">
    <location>
        <begin position="125"/>
        <end position="189"/>
    </location>
</feature>
<keyword evidence="4" id="KW-0325">Glycoprotein</keyword>
<dbReference type="Proteomes" id="UP000694392">
    <property type="component" value="Unplaced"/>
</dbReference>
<feature type="domain" description="SRCR" evidence="8">
    <location>
        <begin position="100"/>
        <end position="200"/>
    </location>
</feature>
<feature type="signal peptide" evidence="7">
    <location>
        <begin position="1"/>
        <end position="19"/>
    </location>
</feature>
<evidence type="ECO:0000256" key="6">
    <source>
        <dbReference type="SAM" id="MobiDB-lite"/>
    </source>
</evidence>
<dbReference type="PRINTS" id="PR00258">
    <property type="entry name" value="SPERACTRCPTR"/>
</dbReference>
<reference evidence="9" key="1">
    <citation type="submission" date="2025-08" db="UniProtKB">
        <authorList>
            <consortium name="Ensembl"/>
        </authorList>
    </citation>
    <scope>IDENTIFICATION</scope>
</reference>
<evidence type="ECO:0000256" key="4">
    <source>
        <dbReference type="ARBA" id="ARBA00023180"/>
    </source>
</evidence>
<dbReference type="OMA" id="DASAICI"/>
<feature type="chain" id="PRO_5034266566" description="SRCR domain-containing protein" evidence="7">
    <location>
        <begin position="20"/>
        <end position="211"/>
    </location>
</feature>
<feature type="region of interest" description="Disordered" evidence="6">
    <location>
        <begin position="41"/>
        <end position="96"/>
    </location>
</feature>
<feature type="disulfide bond" evidence="5">
    <location>
        <begin position="169"/>
        <end position="179"/>
    </location>
</feature>
<dbReference type="InterPro" id="IPR036772">
    <property type="entry name" value="SRCR-like_dom_sf"/>
</dbReference>
<dbReference type="Gene3D" id="3.10.250.10">
    <property type="entry name" value="SRCR-like domain"/>
    <property type="match status" value="1"/>
</dbReference>
<dbReference type="AlphaFoldDB" id="A0A8D0LAF8"/>
<dbReference type="PANTHER" id="PTHR19331">
    <property type="entry name" value="SCAVENGER RECEPTOR DOMAIN-CONTAINING"/>
    <property type="match status" value="1"/>
</dbReference>
<feature type="compositionally biased region" description="Low complexity" evidence="6">
    <location>
        <begin position="43"/>
        <end position="59"/>
    </location>
</feature>
<dbReference type="PROSITE" id="PS50287">
    <property type="entry name" value="SRCR_2"/>
    <property type="match status" value="1"/>
</dbReference>
<dbReference type="GO" id="GO:0016020">
    <property type="term" value="C:membrane"/>
    <property type="evidence" value="ECO:0007669"/>
    <property type="project" value="InterPro"/>
</dbReference>
<dbReference type="PANTHER" id="PTHR19331:SF487">
    <property type="entry name" value="SOLUBLE SCAVENGER RECEPTOR CYSTEINE-RICH DOMAIN-CONTAINING PROTEIN SSC5D"/>
    <property type="match status" value="1"/>
</dbReference>
<keyword evidence="3 5" id="KW-1015">Disulfide bond</keyword>
<dbReference type="Pfam" id="PF00530">
    <property type="entry name" value="SRCR"/>
    <property type="match status" value="1"/>
</dbReference>
<evidence type="ECO:0000256" key="3">
    <source>
        <dbReference type="ARBA" id="ARBA00023157"/>
    </source>
</evidence>
<proteinExistence type="predicted"/>
<accession>A0A8D0LAF8</accession>
<feature type="disulfide bond" evidence="5">
    <location>
        <begin position="138"/>
        <end position="199"/>
    </location>
</feature>
<keyword evidence="1 7" id="KW-0732">Signal</keyword>
<protein>
    <recommendedName>
        <fullName evidence="8">SRCR domain-containing protein</fullName>
    </recommendedName>
</protein>
<dbReference type="SMART" id="SM00202">
    <property type="entry name" value="SR"/>
    <property type="match status" value="1"/>
</dbReference>
<dbReference type="FunFam" id="3.10.250.10:FF:000006">
    <property type="entry name" value="neurotrypsin isoform X2"/>
    <property type="match status" value="1"/>
</dbReference>
<evidence type="ECO:0000256" key="7">
    <source>
        <dbReference type="SAM" id="SignalP"/>
    </source>
</evidence>
<keyword evidence="2" id="KW-0677">Repeat</keyword>
<reference evidence="9" key="2">
    <citation type="submission" date="2025-09" db="UniProtKB">
        <authorList>
            <consortium name="Ensembl"/>
        </authorList>
    </citation>
    <scope>IDENTIFICATION</scope>
</reference>
<dbReference type="SUPFAM" id="SSF56487">
    <property type="entry name" value="SRCR-like"/>
    <property type="match status" value="1"/>
</dbReference>
<evidence type="ECO:0000313" key="9">
    <source>
        <dbReference type="Ensembl" id="ENSSPUP00000020594.1"/>
    </source>
</evidence>
<keyword evidence="10" id="KW-1185">Reference proteome</keyword>
<dbReference type="Ensembl" id="ENSSPUT00000021944.1">
    <property type="protein sequence ID" value="ENSSPUP00000020594.1"/>
    <property type="gene ID" value="ENSSPUG00000015828.1"/>
</dbReference>
<organism evidence="9 10">
    <name type="scientific">Sphenodon punctatus</name>
    <name type="common">Tuatara</name>
    <name type="synonym">Hatteria punctata</name>
    <dbReference type="NCBI Taxonomy" id="8508"/>
    <lineage>
        <taxon>Eukaryota</taxon>
        <taxon>Metazoa</taxon>
        <taxon>Chordata</taxon>
        <taxon>Craniata</taxon>
        <taxon>Vertebrata</taxon>
        <taxon>Euteleostomi</taxon>
        <taxon>Lepidosauria</taxon>
        <taxon>Sphenodontia</taxon>
        <taxon>Sphenodontidae</taxon>
        <taxon>Sphenodon</taxon>
    </lineage>
</organism>
<evidence type="ECO:0000313" key="10">
    <source>
        <dbReference type="Proteomes" id="UP000694392"/>
    </source>
</evidence>
<evidence type="ECO:0000256" key="1">
    <source>
        <dbReference type="ARBA" id="ARBA00022729"/>
    </source>
</evidence>
<name>A0A8D0LAF8_SPHPU</name>
<sequence length="211" mass="22834">MGLLRLGLCLATCFGLAVSDTGEPLTMPESTSNWNYLWEEETVTPSDPDTPDTRASTSDTETETEPPTGAKGVGEPQTMIPRASDTPDNWTEEREGRQRVRLVGGPGPCAGRVEIQYQGSWGTVCDDGWDLTDVAVVCRELDCGEPLGGPGSAHYGQGFGPIWLDDVNCTGDEASLSLCHFRLWGKHDCSHREDASAICIGEWPIRLQCSS</sequence>
<evidence type="ECO:0000256" key="5">
    <source>
        <dbReference type="PROSITE-ProRule" id="PRU00196"/>
    </source>
</evidence>
<dbReference type="InterPro" id="IPR001190">
    <property type="entry name" value="SRCR"/>
</dbReference>
<evidence type="ECO:0000256" key="2">
    <source>
        <dbReference type="ARBA" id="ARBA00022737"/>
    </source>
</evidence>